<reference evidence="1 2" key="1">
    <citation type="submission" date="2020-05" db="EMBL/GenBank/DDBJ databases">
        <title>Hymenobacter terrestris sp. nov. and Hymenobacter lapidiphilus sp. nov., isolated from regoliths in Antarctica.</title>
        <authorList>
            <person name="Sedlacek I."/>
            <person name="Pantucek R."/>
            <person name="Zeman M."/>
            <person name="Holochova P."/>
            <person name="Kralova S."/>
            <person name="Stankova E."/>
            <person name="Sedo O."/>
            <person name="Micenkova L."/>
            <person name="Svec P."/>
            <person name="Gupta V."/>
            <person name="Sood U."/>
            <person name="Korpole U.S."/>
            <person name="Lal R."/>
        </authorList>
    </citation>
    <scope>NUCLEOTIDE SEQUENCE [LARGE SCALE GENOMIC DNA]</scope>
    <source>
        <strain evidence="1 2">P5252</strain>
    </source>
</reference>
<sequence>MIDKIDINSELYFFDIEEAEEDILYVKDGQKYIELFMLWHAIELIEGFIRIGKLSIEATTQRLIEYRIKDA</sequence>
<evidence type="ECO:0000313" key="1">
    <source>
        <dbReference type="EMBL" id="NVO86402.1"/>
    </source>
</evidence>
<gene>
    <name evidence="1" type="ORF">HW556_16060</name>
</gene>
<dbReference type="EMBL" id="JABKAV010000073">
    <property type="protein sequence ID" value="NVO86402.1"/>
    <property type="molecule type" value="Genomic_DNA"/>
</dbReference>
<dbReference type="Proteomes" id="UP000626554">
    <property type="component" value="Unassembled WGS sequence"/>
</dbReference>
<name>A0ABX2Q838_9BACT</name>
<evidence type="ECO:0000313" key="2">
    <source>
        <dbReference type="Proteomes" id="UP000626554"/>
    </source>
</evidence>
<keyword evidence="2" id="KW-1185">Reference proteome</keyword>
<organism evidence="1 2">
    <name type="scientific">Hymenobacter terrestris</name>
    <dbReference type="NCBI Taxonomy" id="2748310"/>
    <lineage>
        <taxon>Bacteria</taxon>
        <taxon>Pseudomonadati</taxon>
        <taxon>Bacteroidota</taxon>
        <taxon>Cytophagia</taxon>
        <taxon>Cytophagales</taxon>
        <taxon>Hymenobacteraceae</taxon>
        <taxon>Hymenobacter</taxon>
    </lineage>
</organism>
<dbReference type="RefSeq" id="WP_176901133.1">
    <property type="nucleotide sequence ID" value="NZ_JABKAV010000073.1"/>
</dbReference>
<accession>A0ABX2Q838</accession>
<comment type="caution">
    <text evidence="1">The sequence shown here is derived from an EMBL/GenBank/DDBJ whole genome shotgun (WGS) entry which is preliminary data.</text>
</comment>
<protein>
    <submittedName>
        <fullName evidence="1">Uncharacterized protein</fullName>
    </submittedName>
</protein>
<proteinExistence type="predicted"/>